<dbReference type="InterPro" id="IPR011008">
    <property type="entry name" value="Dimeric_a/b-barrel"/>
</dbReference>
<sequence>MRELQRRNTLSLQRIDNGPAFLGVAADAGRPDGLLRAHVMLRLARCDMAEAERALAELAGLTALHQISGDYDLVAVVEAGHGEALDALIARVVGLPGVSRATTARLRSSVSASRARVFAVA</sequence>
<dbReference type="EMBL" id="QFQZ01000021">
    <property type="protein sequence ID" value="PZR34910.1"/>
    <property type="molecule type" value="Genomic_DNA"/>
</dbReference>
<organism evidence="2 3">
    <name type="scientific">Caulobacter segnis</name>
    <dbReference type="NCBI Taxonomy" id="88688"/>
    <lineage>
        <taxon>Bacteria</taxon>
        <taxon>Pseudomonadati</taxon>
        <taxon>Pseudomonadota</taxon>
        <taxon>Alphaproteobacteria</taxon>
        <taxon>Caulobacterales</taxon>
        <taxon>Caulobacteraceae</taxon>
        <taxon>Caulobacter</taxon>
    </lineage>
</organism>
<accession>A0A2W5V521</accession>
<protein>
    <recommendedName>
        <fullName evidence="1">Transcription regulator AsnC/Lrp ligand binding domain-containing protein</fullName>
    </recommendedName>
</protein>
<reference evidence="2 3" key="1">
    <citation type="submission" date="2017-08" db="EMBL/GenBank/DDBJ databases">
        <title>Infants hospitalized years apart are colonized by the same room-sourced microbial strains.</title>
        <authorList>
            <person name="Brooks B."/>
            <person name="Olm M.R."/>
            <person name="Firek B.A."/>
            <person name="Baker R."/>
            <person name="Thomas B.C."/>
            <person name="Morowitz M.J."/>
            <person name="Banfield J.F."/>
        </authorList>
    </citation>
    <scope>NUCLEOTIDE SEQUENCE [LARGE SCALE GENOMIC DNA]</scope>
    <source>
        <strain evidence="2">S2_003_000_R2_4</strain>
    </source>
</reference>
<dbReference type="InterPro" id="IPR019887">
    <property type="entry name" value="Tscrpt_reg_AsnC/Lrp_C"/>
</dbReference>
<evidence type="ECO:0000313" key="2">
    <source>
        <dbReference type="EMBL" id="PZR34910.1"/>
    </source>
</evidence>
<evidence type="ECO:0000259" key="1">
    <source>
        <dbReference type="Pfam" id="PF01037"/>
    </source>
</evidence>
<feature type="domain" description="Transcription regulator AsnC/Lrp ligand binding" evidence="1">
    <location>
        <begin position="40"/>
        <end position="103"/>
    </location>
</feature>
<dbReference type="SUPFAM" id="SSF54909">
    <property type="entry name" value="Dimeric alpha+beta barrel"/>
    <property type="match status" value="1"/>
</dbReference>
<dbReference type="AlphaFoldDB" id="A0A2W5V521"/>
<comment type="caution">
    <text evidence="2">The sequence shown here is derived from an EMBL/GenBank/DDBJ whole genome shotgun (WGS) entry which is preliminary data.</text>
</comment>
<dbReference type="Gene3D" id="3.30.70.920">
    <property type="match status" value="1"/>
</dbReference>
<dbReference type="Pfam" id="PF01037">
    <property type="entry name" value="AsnC_trans_reg"/>
    <property type="match status" value="1"/>
</dbReference>
<dbReference type="Proteomes" id="UP000249393">
    <property type="component" value="Unassembled WGS sequence"/>
</dbReference>
<gene>
    <name evidence="2" type="ORF">DI526_08975</name>
</gene>
<proteinExistence type="predicted"/>
<name>A0A2W5V521_9CAUL</name>
<evidence type="ECO:0000313" key="3">
    <source>
        <dbReference type="Proteomes" id="UP000249393"/>
    </source>
</evidence>